<keyword evidence="2" id="KW-1185">Reference proteome</keyword>
<name>A0A1E4SLV9_9ASCO</name>
<dbReference type="RefSeq" id="XP_020065494.1">
    <property type="nucleotide sequence ID" value="XM_020208263.1"/>
</dbReference>
<dbReference type="AlphaFoldDB" id="A0A1E4SLV9"/>
<gene>
    <name evidence="1" type="ORF">CANTADRAFT_28865</name>
</gene>
<feature type="non-terminal residue" evidence="1">
    <location>
        <position position="1"/>
    </location>
</feature>
<evidence type="ECO:0000313" key="2">
    <source>
        <dbReference type="Proteomes" id="UP000094285"/>
    </source>
</evidence>
<dbReference type="GeneID" id="30982400"/>
<dbReference type="OrthoDB" id="4020698at2759"/>
<reference evidence="2" key="1">
    <citation type="submission" date="2016-05" db="EMBL/GenBank/DDBJ databases">
        <title>Comparative genomics of biotechnologically important yeasts.</title>
        <authorList>
            <consortium name="DOE Joint Genome Institute"/>
            <person name="Riley R."/>
            <person name="Haridas S."/>
            <person name="Wolfe K.H."/>
            <person name="Lopes M.R."/>
            <person name="Hittinger C.T."/>
            <person name="Goker M."/>
            <person name="Salamov A."/>
            <person name="Wisecaver J."/>
            <person name="Long T.M."/>
            <person name="Aerts A.L."/>
            <person name="Barry K."/>
            <person name="Choi C."/>
            <person name="Clum A."/>
            <person name="Coughlan A.Y."/>
            <person name="Deshpande S."/>
            <person name="Douglass A.P."/>
            <person name="Hanson S.J."/>
            <person name="Klenk H.-P."/>
            <person name="Labutti K."/>
            <person name="Lapidus A."/>
            <person name="Lindquist E."/>
            <person name="Lipzen A."/>
            <person name="Meier-Kolthoff J.P."/>
            <person name="Ohm R.A."/>
            <person name="Otillar R.P."/>
            <person name="Pangilinan J."/>
            <person name="Peng Y."/>
            <person name="Rokas A."/>
            <person name="Rosa C.A."/>
            <person name="Scheuner C."/>
            <person name="Sibirny A.A."/>
            <person name="Slot J.C."/>
            <person name="Stielow J.B."/>
            <person name="Sun H."/>
            <person name="Kurtzman C.P."/>
            <person name="Blackwell M."/>
            <person name="Grigoriev I.V."/>
            <person name="Jeffries T.W."/>
        </authorList>
    </citation>
    <scope>NUCLEOTIDE SEQUENCE [LARGE SCALE GENOMIC DNA]</scope>
    <source>
        <strain evidence="2">NRRL Y-17324</strain>
    </source>
</reference>
<protein>
    <submittedName>
        <fullName evidence="1">Uncharacterized protein</fullName>
    </submittedName>
</protein>
<organism evidence="1 2">
    <name type="scientific">Suhomyces tanzawaensis NRRL Y-17324</name>
    <dbReference type="NCBI Taxonomy" id="984487"/>
    <lineage>
        <taxon>Eukaryota</taxon>
        <taxon>Fungi</taxon>
        <taxon>Dikarya</taxon>
        <taxon>Ascomycota</taxon>
        <taxon>Saccharomycotina</taxon>
        <taxon>Pichiomycetes</taxon>
        <taxon>Debaryomycetaceae</taxon>
        <taxon>Suhomyces</taxon>
    </lineage>
</organism>
<feature type="non-terminal residue" evidence="1">
    <location>
        <position position="204"/>
    </location>
</feature>
<sequence length="204" mass="23084">LFTLQSEEDLKDPKMAQLLQNNKNTFFFLTTNTTLYFDEDDHEWYTRKFDEGNSTIELQRVKELIPVSSCMYTSNYGSATIQKEYSAQISLADSGTASIGFLNLTFYHDFGLAATIETLSSFTFTDTLSCTVGQGTYAQMFIEPLYVEVPDYTRMRVKFRRGKGIVVSGSPERRPGFSTLVAVQPNHVCKYSRSPFDLKCAGVK</sequence>
<proteinExistence type="predicted"/>
<dbReference type="EMBL" id="KV453911">
    <property type="protein sequence ID" value="ODV80372.1"/>
    <property type="molecule type" value="Genomic_DNA"/>
</dbReference>
<evidence type="ECO:0000313" key="1">
    <source>
        <dbReference type="EMBL" id="ODV80372.1"/>
    </source>
</evidence>
<dbReference type="Proteomes" id="UP000094285">
    <property type="component" value="Unassembled WGS sequence"/>
</dbReference>
<accession>A0A1E4SLV9</accession>